<evidence type="ECO:0000313" key="13">
    <source>
        <dbReference type="Proteomes" id="UP001207736"/>
    </source>
</evidence>
<gene>
    <name evidence="11" type="primary">paaE</name>
    <name evidence="11" type="ORF">RCZ15_11590</name>
    <name evidence="12" type="ORF">RCZ16_03700</name>
</gene>
<dbReference type="PANTHER" id="PTHR47354">
    <property type="entry name" value="NADH OXIDOREDUCTASE HCR"/>
    <property type="match status" value="1"/>
</dbReference>
<dbReference type="GO" id="GO:0051537">
    <property type="term" value="F:2 iron, 2 sulfur cluster binding"/>
    <property type="evidence" value="ECO:0007669"/>
    <property type="project" value="UniProtKB-KW"/>
</dbReference>
<dbReference type="InterPro" id="IPR017938">
    <property type="entry name" value="Riboflavin_synthase-like_b-brl"/>
</dbReference>
<comment type="caution">
    <text evidence="11">The sequence shown here is derived from an EMBL/GenBank/DDBJ whole genome shotgun (WGS) entry which is preliminary data.</text>
</comment>
<evidence type="ECO:0000259" key="9">
    <source>
        <dbReference type="PROSITE" id="PS51085"/>
    </source>
</evidence>
<keyword evidence="14" id="KW-1185">Reference proteome</keyword>
<evidence type="ECO:0000256" key="5">
    <source>
        <dbReference type="ARBA" id="ARBA00022827"/>
    </source>
</evidence>
<name>A0AAV5AXS1_9FLAO</name>
<dbReference type="PRINTS" id="PR00371">
    <property type="entry name" value="FPNCR"/>
</dbReference>
<dbReference type="InterPro" id="IPR008333">
    <property type="entry name" value="Cbr1-like_FAD-bd_dom"/>
</dbReference>
<evidence type="ECO:0000313" key="14">
    <source>
        <dbReference type="Proteomes" id="UP001208692"/>
    </source>
</evidence>
<dbReference type="EMBL" id="BQKA01000023">
    <property type="protein sequence ID" value="GJM50185.1"/>
    <property type="molecule type" value="Genomic_DNA"/>
</dbReference>
<dbReference type="Pfam" id="PF00111">
    <property type="entry name" value="Fer2"/>
    <property type="match status" value="1"/>
</dbReference>
<keyword evidence="6" id="KW-0560">Oxidoreductase</keyword>
<dbReference type="InterPro" id="IPR001041">
    <property type="entry name" value="2Fe-2S_ferredoxin-type"/>
</dbReference>
<dbReference type="InterPro" id="IPR017927">
    <property type="entry name" value="FAD-bd_FR_type"/>
</dbReference>
<dbReference type="PRINTS" id="PR00406">
    <property type="entry name" value="CYTB5RDTASE"/>
</dbReference>
<dbReference type="Gene3D" id="3.10.20.30">
    <property type="match status" value="1"/>
</dbReference>
<dbReference type="Proteomes" id="UP001208692">
    <property type="component" value="Unassembled WGS sequence"/>
</dbReference>
<dbReference type="PROSITE" id="PS51085">
    <property type="entry name" value="2FE2S_FER_2"/>
    <property type="match status" value="1"/>
</dbReference>
<evidence type="ECO:0000313" key="11">
    <source>
        <dbReference type="EMBL" id="GJM50185.1"/>
    </source>
</evidence>
<dbReference type="Gene3D" id="2.40.30.10">
    <property type="entry name" value="Translation factors"/>
    <property type="match status" value="1"/>
</dbReference>
<keyword evidence="5" id="KW-0274">FAD</keyword>
<keyword evidence="4" id="KW-0479">Metal-binding</keyword>
<evidence type="ECO:0000256" key="3">
    <source>
        <dbReference type="ARBA" id="ARBA00022714"/>
    </source>
</evidence>
<dbReference type="Proteomes" id="UP001207736">
    <property type="component" value="Unassembled WGS sequence"/>
</dbReference>
<dbReference type="GO" id="GO:0046872">
    <property type="term" value="F:metal ion binding"/>
    <property type="evidence" value="ECO:0007669"/>
    <property type="project" value="UniProtKB-KW"/>
</dbReference>
<dbReference type="PROSITE" id="PS51384">
    <property type="entry name" value="FAD_FR"/>
    <property type="match status" value="1"/>
</dbReference>
<evidence type="ECO:0000313" key="12">
    <source>
        <dbReference type="EMBL" id="GJM52052.1"/>
    </source>
</evidence>
<dbReference type="CDD" id="cd00207">
    <property type="entry name" value="fer2"/>
    <property type="match status" value="1"/>
</dbReference>
<evidence type="ECO:0000256" key="6">
    <source>
        <dbReference type="ARBA" id="ARBA00023002"/>
    </source>
</evidence>
<evidence type="ECO:0000256" key="2">
    <source>
        <dbReference type="ARBA" id="ARBA00022630"/>
    </source>
</evidence>
<evidence type="ECO:0000256" key="1">
    <source>
        <dbReference type="ARBA" id="ARBA00001974"/>
    </source>
</evidence>
<proteinExistence type="predicted"/>
<dbReference type="InterPro" id="IPR001709">
    <property type="entry name" value="Flavoprot_Pyr_Nucl_cyt_Rdtase"/>
</dbReference>
<keyword evidence="2" id="KW-0285">Flavoprotein</keyword>
<dbReference type="GO" id="GO:0050660">
    <property type="term" value="F:flavin adenine dinucleotide binding"/>
    <property type="evidence" value="ECO:0007669"/>
    <property type="project" value="TreeGrafter"/>
</dbReference>
<accession>A0AAV5AXS1</accession>
<dbReference type="CDD" id="cd06214">
    <property type="entry name" value="PA_degradation_oxidoreductase_like"/>
    <property type="match status" value="1"/>
</dbReference>
<sequence>MTPFSLLISDIEKITSDSVKISFNIPDNQKITFDFFAGQYITLESTIEGEIVRRAYSICSEPNNEPLSIAIKQIPNGKFSTFANTELRKGQTIFVYPPEGKFAYIHEIYTENLALFAAGSGITPLLSIIKVALHKTSQKIVLLYGNKTKESTMFLSEIETLKEKFPDRFFVHYIFSQSHEKNEFFGRIDETIINHLLKNKYKDIDFQRFYICGPQAMVQMIKTMLTQSYNPKNIHTELFVIQEVNHKKYEGTTRLSVQFHSSVKTFEIAREKSILESLLQHGLDVSYSCKGGACSSCISKVTEGKAEMEKNQVLSDTEIENGLILTCQAHPITDILTLNYDEV</sequence>
<evidence type="ECO:0000256" key="4">
    <source>
        <dbReference type="ARBA" id="ARBA00022723"/>
    </source>
</evidence>
<dbReference type="InterPro" id="IPR006058">
    <property type="entry name" value="2Fe2S_fd_BS"/>
</dbReference>
<organism evidence="11 13">
    <name type="scientific">Capnocytophaga catalasegens</name>
    <dbReference type="NCBI Taxonomy" id="1004260"/>
    <lineage>
        <taxon>Bacteria</taxon>
        <taxon>Pseudomonadati</taxon>
        <taxon>Bacteroidota</taxon>
        <taxon>Flavobacteriia</taxon>
        <taxon>Flavobacteriales</taxon>
        <taxon>Flavobacteriaceae</taxon>
        <taxon>Capnocytophaga</taxon>
    </lineage>
</organism>
<dbReference type="EMBL" id="BQKB01000008">
    <property type="protein sequence ID" value="GJM52052.1"/>
    <property type="molecule type" value="Genomic_DNA"/>
</dbReference>
<keyword evidence="3" id="KW-0001">2Fe-2S</keyword>
<feature type="domain" description="FAD-binding FR-type" evidence="10">
    <location>
        <begin position="1"/>
        <end position="105"/>
    </location>
</feature>
<dbReference type="GO" id="GO:0016491">
    <property type="term" value="F:oxidoreductase activity"/>
    <property type="evidence" value="ECO:0007669"/>
    <property type="project" value="UniProtKB-KW"/>
</dbReference>
<evidence type="ECO:0000259" key="10">
    <source>
        <dbReference type="PROSITE" id="PS51384"/>
    </source>
</evidence>
<dbReference type="InterPro" id="IPR012675">
    <property type="entry name" value="Beta-grasp_dom_sf"/>
</dbReference>
<dbReference type="PROSITE" id="PS00197">
    <property type="entry name" value="2FE2S_FER_1"/>
    <property type="match status" value="1"/>
</dbReference>
<dbReference type="InterPro" id="IPR050415">
    <property type="entry name" value="MRET"/>
</dbReference>
<feature type="domain" description="2Fe-2S ferredoxin-type" evidence="9">
    <location>
        <begin position="253"/>
        <end position="343"/>
    </location>
</feature>
<dbReference type="Gene3D" id="3.40.50.80">
    <property type="entry name" value="Nucleotide-binding domain of ferredoxin-NADP reductase (FNR) module"/>
    <property type="match status" value="1"/>
</dbReference>
<evidence type="ECO:0000256" key="8">
    <source>
        <dbReference type="ARBA" id="ARBA00023014"/>
    </source>
</evidence>
<dbReference type="RefSeq" id="WP_264846608.1">
    <property type="nucleotide sequence ID" value="NZ_BPMA01000023.1"/>
</dbReference>
<dbReference type="SUPFAM" id="SSF54292">
    <property type="entry name" value="2Fe-2S ferredoxin-like"/>
    <property type="match status" value="1"/>
</dbReference>
<dbReference type="InterPro" id="IPR039261">
    <property type="entry name" value="FNR_nucleotide-bd"/>
</dbReference>
<dbReference type="PANTHER" id="PTHR47354:SF8">
    <property type="entry name" value="1,2-PHENYLACETYL-COA EPOXIDASE, SUBUNIT E"/>
    <property type="match status" value="1"/>
</dbReference>
<dbReference type="SUPFAM" id="SSF63380">
    <property type="entry name" value="Riboflavin synthase domain-like"/>
    <property type="match status" value="1"/>
</dbReference>
<evidence type="ECO:0000256" key="7">
    <source>
        <dbReference type="ARBA" id="ARBA00023004"/>
    </source>
</evidence>
<dbReference type="Pfam" id="PF00175">
    <property type="entry name" value="NAD_binding_1"/>
    <property type="match status" value="1"/>
</dbReference>
<dbReference type="SUPFAM" id="SSF52343">
    <property type="entry name" value="Ferredoxin reductase-like, C-terminal NADP-linked domain"/>
    <property type="match status" value="1"/>
</dbReference>
<reference evidence="11 14" key="1">
    <citation type="submission" date="2021-11" db="EMBL/GenBank/DDBJ databases">
        <title>Draft genome sequence of Capnocytophaga sp. strain KC07075 isolated from cat oral cavity.</title>
        <authorList>
            <person name="Suzuki M."/>
            <person name="Imaoka K."/>
            <person name="Kimura M."/>
            <person name="Morikawa S."/>
            <person name="Maeda K."/>
        </authorList>
    </citation>
    <scope>NUCLEOTIDE SEQUENCE</scope>
    <source>
        <strain evidence="11">KC07075</strain>
        <strain evidence="12 14">KC07079</strain>
    </source>
</reference>
<dbReference type="AlphaFoldDB" id="A0AAV5AXS1"/>
<protein>
    <submittedName>
        <fullName evidence="11">Flavodoxin reductase</fullName>
    </submittedName>
</protein>
<comment type="cofactor">
    <cofactor evidence="1">
        <name>FAD</name>
        <dbReference type="ChEBI" id="CHEBI:57692"/>
    </cofactor>
</comment>
<dbReference type="Pfam" id="PF00970">
    <property type="entry name" value="FAD_binding_6"/>
    <property type="match status" value="1"/>
</dbReference>
<keyword evidence="8" id="KW-0411">Iron-sulfur</keyword>
<dbReference type="InterPro" id="IPR036010">
    <property type="entry name" value="2Fe-2S_ferredoxin-like_sf"/>
</dbReference>
<keyword evidence="7" id="KW-0408">Iron</keyword>
<dbReference type="InterPro" id="IPR001433">
    <property type="entry name" value="OxRdtase_FAD/NAD-bd"/>
</dbReference>